<feature type="transmembrane region" description="Helical" evidence="1">
    <location>
        <begin position="20"/>
        <end position="48"/>
    </location>
</feature>
<comment type="caution">
    <text evidence="2">The sequence shown here is derived from an EMBL/GenBank/DDBJ whole genome shotgun (WGS) entry which is preliminary data.</text>
</comment>
<evidence type="ECO:0000313" key="3">
    <source>
        <dbReference type="Proteomes" id="UP000730482"/>
    </source>
</evidence>
<dbReference type="InterPro" id="IPR025498">
    <property type="entry name" value="DUF4389"/>
</dbReference>
<evidence type="ECO:0000256" key="1">
    <source>
        <dbReference type="SAM" id="Phobius"/>
    </source>
</evidence>
<proteinExistence type="predicted"/>
<dbReference type="Proteomes" id="UP000730482">
    <property type="component" value="Unassembled WGS sequence"/>
</dbReference>
<dbReference type="Pfam" id="PF14333">
    <property type="entry name" value="DUF4389"/>
    <property type="match status" value="1"/>
</dbReference>
<name>A0ABS5KZL7_9ACTN</name>
<evidence type="ECO:0000313" key="2">
    <source>
        <dbReference type="EMBL" id="MBS2551440.1"/>
    </source>
</evidence>
<organism evidence="2 3">
    <name type="scientific">Catenulispora pinistramenti</name>
    <dbReference type="NCBI Taxonomy" id="2705254"/>
    <lineage>
        <taxon>Bacteria</taxon>
        <taxon>Bacillati</taxon>
        <taxon>Actinomycetota</taxon>
        <taxon>Actinomycetes</taxon>
        <taxon>Catenulisporales</taxon>
        <taxon>Catenulisporaceae</taxon>
        <taxon>Catenulispora</taxon>
    </lineage>
</organism>
<keyword evidence="3" id="KW-1185">Reference proteome</keyword>
<keyword evidence="1" id="KW-1133">Transmembrane helix</keyword>
<dbReference type="EMBL" id="JAAFYZ010000139">
    <property type="protein sequence ID" value="MBS2551440.1"/>
    <property type="molecule type" value="Genomic_DNA"/>
</dbReference>
<dbReference type="RefSeq" id="WP_212015974.1">
    <property type="nucleotide sequence ID" value="NZ_JAAFYZ010000139.1"/>
</dbReference>
<keyword evidence="1" id="KW-0812">Transmembrane</keyword>
<reference evidence="2 3" key="1">
    <citation type="submission" date="2020-02" db="EMBL/GenBank/DDBJ databases">
        <title>Acidophilic actinobacteria isolated from forest soil.</title>
        <authorList>
            <person name="Golinska P."/>
        </authorList>
    </citation>
    <scope>NUCLEOTIDE SEQUENCE [LARGE SCALE GENOMIC DNA]</scope>
    <source>
        <strain evidence="2 3">NL8</strain>
    </source>
</reference>
<sequence length="89" mass="10677">MEFQYPENLSRGLIFVKWLLVIPHLIALYVLFLCLGLVSFIAWFAILFTGKYPRGMWDFTTGVMRWQIRVFSYMYLMHDAYPPFTLQDQ</sequence>
<protein>
    <submittedName>
        <fullName evidence="2">DUF4389 domain-containing protein</fullName>
    </submittedName>
</protein>
<keyword evidence="1" id="KW-0472">Membrane</keyword>
<accession>A0ABS5KZL7</accession>
<gene>
    <name evidence="2" type="ORF">KGQ19_31690</name>
</gene>